<reference evidence="9" key="1">
    <citation type="submission" date="2021-02" db="EMBL/GenBank/DDBJ databases">
        <title>Comparative genomics reveals that relaxation of natural selection precedes convergent phenotypic evolution of cavefish.</title>
        <authorList>
            <person name="Peng Z."/>
        </authorList>
    </citation>
    <scope>NUCLEOTIDE SEQUENCE</scope>
    <source>
        <tissue evidence="9">Muscle</tissue>
    </source>
</reference>
<comment type="subunit">
    <text evidence="3">Homotrimer.</text>
</comment>
<keyword evidence="4" id="KW-0479">Metal-binding</keyword>
<feature type="non-terminal residue" evidence="9">
    <location>
        <position position="329"/>
    </location>
</feature>
<evidence type="ECO:0000256" key="7">
    <source>
        <dbReference type="ARBA" id="ARBA00023157"/>
    </source>
</evidence>
<keyword evidence="6" id="KW-0106">Calcium</keyword>
<name>A0A9W7X6C2_TRIRA</name>
<keyword evidence="7" id="KW-1015">Disulfide bond</keyword>
<evidence type="ECO:0000313" key="10">
    <source>
        <dbReference type="Proteomes" id="UP001059041"/>
    </source>
</evidence>
<evidence type="ECO:0000256" key="1">
    <source>
        <dbReference type="ARBA" id="ARBA00002219"/>
    </source>
</evidence>
<dbReference type="PANTHER" id="PTHR45713:SF11">
    <property type="entry name" value="FUCOLECTIN TACHYLECTIN-4 PENTRAXIN-1 DOMAIN-CONTAINING PROTEIN"/>
    <property type="match status" value="1"/>
</dbReference>
<feature type="domain" description="Fucolectin tachylectin-4 pentraxin-1" evidence="8">
    <location>
        <begin position="161"/>
        <end position="301"/>
    </location>
</feature>
<keyword evidence="5" id="KW-0430">Lectin</keyword>
<evidence type="ECO:0000313" key="9">
    <source>
        <dbReference type="EMBL" id="KAI7814509.1"/>
    </source>
</evidence>
<sequence>EHVSLAERTARAHITLIMCLATDRNLALKGKATLSSTFSSYTAANAIDGVRYGPGLATCSATSSEMNSWWSLDLLDDYEISTVIISNRGDDGPEQTNGAEIRIGNSLENNGNNNPICAVIPDLSVKSTVSFSCNGMRGRYVNVVIPTFQCLSLCEVEVYGTENLALNGTATHSSTHSSYVAANAIDGLRYRLGLAPSCSITSSESNPWWRLDLLGDYKISTVIISNRRDAGAEQTNGAEIRIGNSLDNNGNNNPICGVFPNLQVGTSITFSCNGMVGRYVNVVMPTVQYLSLCEVEVYGTVYREKTFLRLKFSSSGDVAAESDKILHQV</sequence>
<comment type="function">
    <text evidence="1">Acts as a defensive agent. Recognizes blood group fucosylated oligosaccharides including A, B, H and Lewis B-type antigens. Does not recognize Lewis A antigen and has low affinity for monovalent haptens.</text>
</comment>
<dbReference type="GO" id="GO:0042806">
    <property type="term" value="F:fucose binding"/>
    <property type="evidence" value="ECO:0007669"/>
    <property type="project" value="UniProtKB-ARBA"/>
</dbReference>
<gene>
    <name evidence="9" type="ORF">IRJ41_020636</name>
</gene>
<evidence type="ECO:0000256" key="4">
    <source>
        <dbReference type="ARBA" id="ARBA00022723"/>
    </source>
</evidence>
<proteinExistence type="inferred from homology"/>
<dbReference type="InterPro" id="IPR006585">
    <property type="entry name" value="FTP1"/>
</dbReference>
<protein>
    <recommendedName>
        <fullName evidence="8">Fucolectin tachylectin-4 pentraxin-1 domain-containing protein</fullName>
    </recommendedName>
</protein>
<feature type="domain" description="Fucolectin tachylectin-4 pentraxin-1" evidence="8">
    <location>
        <begin position="23"/>
        <end position="160"/>
    </location>
</feature>
<evidence type="ECO:0000256" key="5">
    <source>
        <dbReference type="ARBA" id="ARBA00022734"/>
    </source>
</evidence>
<dbReference type="GO" id="GO:0046872">
    <property type="term" value="F:metal ion binding"/>
    <property type="evidence" value="ECO:0007669"/>
    <property type="project" value="UniProtKB-KW"/>
</dbReference>
<feature type="non-terminal residue" evidence="9">
    <location>
        <position position="1"/>
    </location>
</feature>
<dbReference type="AlphaFoldDB" id="A0A9W7X6C2"/>
<organism evidence="9 10">
    <name type="scientific">Triplophysa rosa</name>
    <name type="common">Cave loach</name>
    <dbReference type="NCBI Taxonomy" id="992332"/>
    <lineage>
        <taxon>Eukaryota</taxon>
        <taxon>Metazoa</taxon>
        <taxon>Chordata</taxon>
        <taxon>Craniata</taxon>
        <taxon>Vertebrata</taxon>
        <taxon>Euteleostomi</taxon>
        <taxon>Actinopterygii</taxon>
        <taxon>Neopterygii</taxon>
        <taxon>Teleostei</taxon>
        <taxon>Ostariophysi</taxon>
        <taxon>Cypriniformes</taxon>
        <taxon>Nemacheilidae</taxon>
        <taxon>Triplophysa</taxon>
    </lineage>
</organism>
<dbReference type="Gene3D" id="2.60.120.260">
    <property type="entry name" value="Galactose-binding domain-like"/>
    <property type="match status" value="2"/>
</dbReference>
<dbReference type="PANTHER" id="PTHR45713">
    <property type="entry name" value="FTP DOMAIN-CONTAINING PROTEIN"/>
    <property type="match status" value="1"/>
</dbReference>
<dbReference type="GO" id="GO:0001868">
    <property type="term" value="P:regulation of complement activation, lectin pathway"/>
    <property type="evidence" value="ECO:0007669"/>
    <property type="project" value="UniProtKB-ARBA"/>
</dbReference>
<keyword evidence="10" id="KW-1185">Reference proteome</keyword>
<dbReference type="InterPro" id="IPR008979">
    <property type="entry name" value="Galactose-bd-like_sf"/>
</dbReference>
<evidence type="ECO:0000256" key="3">
    <source>
        <dbReference type="ARBA" id="ARBA00011233"/>
    </source>
</evidence>
<dbReference type="GO" id="GO:0010185">
    <property type="term" value="P:regulation of cellular defense response"/>
    <property type="evidence" value="ECO:0007669"/>
    <property type="project" value="UniProtKB-ARBA"/>
</dbReference>
<dbReference type="Proteomes" id="UP001059041">
    <property type="component" value="Linkage Group LG1"/>
</dbReference>
<comment type="caution">
    <text evidence="9">The sequence shown here is derived from an EMBL/GenBank/DDBJ whole genome shotgun (WGS) entry which is preliminary data.</text>
</comment>
<evidence type="ECO:0000256" key="6">
    <source>
        <dbReference type="ARBA" id="ARBA00022837"/>
    </source>
</evidence>
<accession>A0A9W7X6C2</accession>
<comment type="similarity">
    <text evidence="2">Belongs to the fucolectin family.</text>
</comment>
<dbReference type="SMART" id="SM00607">
    <property type="entry name" value="FTP"/>
    <property type="match status" value="2"/>
</dbReference>
<dbReference type="SUPFAM" id="SSF49785">
    <property type="entry name" value="Galactose-binding domain-like"/>
    <property type="match status" value="2"/>
</dbReference>
<evidence type="ECO:0000259" key="8">
    <source>
        <dbReference type="SMART" id="SM00607"/>
    </source>
</evidence>
<dbReference type="Pfam" id="PF22633">
    <property type="entry name" value="F5_F8_type_C_2"/>
    <property type="match status" value="2"/>
</dbReference>
<evidence type="ECO:0000256" key="2">
    <source>
        <dbReference type="ARBA" id="ARBA00010147"/>
    </source>
</evidence>
<dbReference type="EMBL" id="JAFHDT010000001">
    <property type="protein sequence ID" value="KAI7814509.1"/>
    <property type="molecule type" value="Genomic_DNA"/>
</dbReference>
<dbReference type="InterPro" id="IPR051941">
    <property type="entry name" value="BG_Antigen-Binding_Lectin"/>
</dbReference>